<evidence type="ECO:0000313" key="1">
    <source>
        <dbReference type="EMBL" id="MEQ2276356.1"/>
    </source>
</evidence>
<gene>
    <name evidence="1" type="ORF">XENORESO_018437</name>
</gene>
<comment type="caution">
    <text evidence="1">The sequence shown here is derived from an EMBL/GenBank/DDBJ whole genome shotgun (WGS) entry which is preliminary data.</text>
</comment>
<sequence>MVVRLGPVSSPFSIWVQPGIAQTNWIVPPFHVHLQEEHNVLVQCGLVVGPVSVGTKGPVPTLKKKNVKKKPHHILPQLNFTLGTVQSGKYHFPGNHQTQTHSLDLQTEL</sequence>
<protein>
    <submittedName>
        <fullName evidence="1">Uncharacterized protein</fullName>
    </submittedName>
</protein>
<evidence type="ECO:0000313" key="2">
    <source>
        <dbReference type="Proteomes" id="UP001444071"/>
    </source>
</evidence>
<dbReference type="EMBL" id="JAHRIM010086586">
    <property type="protein sequence ID" value="MEQ2276356.1"/>
    <property type="molecule type" value="Genomic_DNA"/>
</dbReference>
<name>A0ABV0X3C9_9TELE</name>
<proteinExistence type="predicted"/>
<accession>A0ABV0X3C9</accession>
<keyword evidence="2" id="KW-1185">Reference proteome</keyword>
<organism evidence="1 2">
    <name type="scientific">Xenotaenia resolanae</name>
    <dbReference type="NCBI Taxonomy" id="208358"/>
    <lineage>
        <taxon>Eukaryota</taxon>
        <taxon>Metazoa</taxon>
        <taxon>Chordata</taxon>
        <taxon>Craniata</taxon>
        <taxon>Vertebrata</taxon>
        <taxon>Euteleostomi</taxon>
        <taxon>Actinopterygii</taxon>
        <taxon>Neopterygii</taxon>
        <taxon>Teleostei</taxon>
        <taxon>Neoteleostei</taxon>
        <taxon>Acanthomorphata</taxon>
        <taxon>Ovalentaria</taxon>
        <taxon>Atherinomorphae</taxon>
        <taxon>Cyprinodontiformes</taxon>
        <taxon>Goodeidae</taxon>
        <taxon>Xenotaenia</taxon>
    </lineage>
</organism>
<reference evidence="1 2" key="1">
    <citation type="submission" date="2021-06" db="EMBL/GenBank/DDBJ databases">
        <authorList>
            <person name="Palmer J.M."/>
        </authorList>
    </citation>
    <scope>NUCLEOTIDE SEQUENCE [LARGE SCALE GENOMIC DNA]</scope>
    <source>
        <strain evidence="1 2">XR_2019</strain>
        <tissue evidence="1">Muscle</tissue>
    </source>
</reference>
<dbReference type="Proteomes" id="UP001444071">
    <property type="component" value="Unassembled WGS sequence"/>
</dbReference>